<dbReference type="Gene3D" id="1.10.150.870">
    <property type="match status" value="1"/>
</dbReference>
<dbReference type="GO" id="GO:0005737">
    <property type="term" value="C:cytoplasm"/>
    <property type="evidence" value="ECO:0007669"/>
    <property type="project" value="UniProtKB-SubCell"/>
</dbReference>
<evidence type="ECO:0000256" key="9">
    <source>
        <dbReference type="ARBA" id="ARBA00022932"/>
    </source>
</evidence>
<dbReference type="InterPro" id="IPR029460">
    <property type="entry name" value="DNAPol_HHH"/>
</dbReference>
<evidence type="ECO:0000256" key="7">
    <source>
        <dbReference type="ARBA" id="ARBA00022695"/>
    </source>
</evidence>
<name>A0A9W6LSC7_9HYPH</name>
<dbReference type="InterPro" id="IPR004805">
    <property type="entry name" value="DnaE2/DnaE/PolC"/>
</dbReference>
<dbReference type="EC" id="2.7.7.7" evidence="3"/>
<evidence type="ECO:0000256" key="6">
    <source>
        <dbReference type="ARBA" id="ARBA00022679"/>
    </source>
</evidence>
<sequence>MTSASPGFVHLHLHTAFSLREGALTIGKLIDLAVRDEQPALAVTDTNNLFAALEFSEKASKAGIQPIVGVQLRVDFGDAKATSPTARDASLANIVLLAKTETGYLNLMRAASRAWLDTAEGDEPHLTLAALAEDGSELIALTGGPDGPLDRMFAAGRPELARARLETLQGLFGDRLYLEIQRHRLPTEQEVEPQLLDLAYRAGAPLVATNEPYFASRGDFEAHDALLCIAEGTVTSVADRRRVSPEHYFKTRSEMRALFADLEEATANTVEIARRTSFRPKTRKPIMPRYLRDAPDDRPLTEVEAQELRRQATEGLEARLAAHGPCEGQTREDYFRRLDFELSTIEKMGFPGYFLIVADFIKYAKSKGIPVGPGRGSGAGSLVAYALTITDLDPLRFGLFFERFLNPERVSMPDFDIDFCQTRRGEVIDYVRDRYGADRVAQIITFGSFLARGVLRSVGRVLEMPLGQVDKLAKLVPQNPAKPVTLAEAVAGEQKLREAAQQEERVSRLFKIAGALEGLYSNASTHAAGVVIGDRPLHEVTPLYRDPKSDMPATQFNMKWVEPAGLIKFDFLGLKTLTVLAMATRLARRRDARVDLEKIPLDDADTYAMLGRGETVGVFQLESAGMRKALVEMHADRFEDIIALVALYRPGPMANIPTYCAVKLGDEEADYYHPKIEPILKETFGVIIYQEQVMQIAQVLSGYTLGEADMLRRAMGKKIKAEMDAQRERFVKGAVERELTPELANFIFDLLAKFADYGFNKSHAAAYALIAYQTAWFKAHYPAEFLAASMTFDKSQTDKLAEFRDEARRLGIMVEPPSIRRSGVDFDVAPGPDGKLAIRYALSAIKGVGEGQAEAIVRARGDKPFTSLSDFARRISPREVNKKVLENLAACGAFDELEPNRARAFAAIESILATANRHAEDRKAGQNALFGDAGADDLALPKVQPWPAGERLRREYEAAGFFLSGHPLDSYAGLLPKLRVSRWAKFVTDVKKGATAGRLAAVVLDRAERRTKSGSKMGIVQLSDTTGQYEAILFQEALNQYRDTLEKGAAVLVTLSASVEGDDVRARIVAVEPLAAAAARAQKGLRVVLEDQSPLDRIKSRLSGKGEGEVSLLIKRDAAPEEIEIRLPGSYPVSPEVAAALREIPGVLEVEYL</sequence>
<evidence type="ECO:0000256" key="8">
    <source>
        <dbReference type="ARBA" id="ARBA00022705"/>
    </source>
</evidence>
<dbReference type="CDD" id="cd04485">
    <property type="entry name" value="DnaE_OBF"/>
    <property type="match status" value="1"/>
</dbReference>
<evidence type="ECO:0000256" key="1">
    <source>
        <dbReference type="ARBA" id="ARBA00004496"/>
    </source>
</evidence>
<dbReference type="GO" id="GO:0003887">
    <property type="term" value="F:DNA-directed DNA polymerase activity"/>
    <property type="evidence" value="ECO:0007669"/>
    <property type="project" value="UniProtKB-KW"/>
</dbReference>
<keyword evidence="6" id="KW-0808">Transferase</keyword>
<accession>A0A9W6LSC7</accession>
<dbReference type="SUPFAM" id="SSF160975">
    <property type="entry name" value="AF1531-like"/>
    <property type="match status" value="1"/>
</dbReference>
<dbReference type="InterPro" id="IPR003141">
    <property type="entry name" value="Pol/His_phosphatase_N"/>
</dbReference>
<dbReference type="NCBIfam" id="TIGR00594">
    <property type="entry name" value="polc"/>
    <property type="match status" value="1"/>
</dbReference>
<keyword evidence="15" id="KW-1185">Reference proteome</keyword>
<comment type="subcellular location">
    <subcellularLocation>
        <location evidence="1">Cytoplasm</location>
    </subcellularLocation>
</comment>
<dbReference type="EMBL" id="BSEC01000001">
    <property type="protein sequence ID" value="GLI93352.1"/>
    <property type="molecule type" value="Genomic_DNA"/>
</dbReference>
<evidence type="ECO:0000256" key="5">
    <source>
        <dbReference type="ARBA" id="ARBA00022490"/>
    </source>
</evidence>
<proteinExistence type="inferred from homology"/>
<dbReference type="InterPro" id="IPR041931">
    <property type="entry name" value="DNA_pol3_alpha_thumb_dom"/>
</dbReference>
<keyword evidence="8" id="KW-0235">DNA replication</keyword>
<keyword evidence="5" id="KW-0963">Cytoplasm</keyword>
<dbReference type="PANTHER" id="PTHR32294:SF0">
    <property type="entry name" value="DNA POLYMERASE III SUBUNIT ALPHA"/>
    <property type="match status" value="1"/>
</dbReference>
<gene>
    <name evidence="14" type="primary">dnaE</name>
    <name evidence="14" type="ORF">LMG27198_23440</name>
</gene>
<dbReference type="SUPFAM" id="SSF89550">
    <property type="entry name" value="PHP domain-like"/>
    <property type="match status" value="1"/>
</dbReference>
<dbReference type="InterPro" id="IPR040982">
    <property type="entry name" value="DNA_pol3_finger"/>
</dbReference>
<dbReference type="RefSeq" id="WP_281803108.1">
    <property type="nucleotide sequence ID" value="NZ_BSEC01000001.1"/>
</dbReference>
<dbReference type="SMART" id="SM00481">
    <property type="entry name" value="POLIIIAc"/>
    <property type="match status" value="1"/>
</dbReference>
<comment type="catalytic activity">
    <reaction evidence="12">
        <text>DNA(n) + a 2'-deoxyribonucleoside 5'-triphosphate = DNA(n+1) + diphosphate</text>
        <dbReference type="Rhea" id="RHEA:22508"/>
        <dbReference type="Rhea" id="RHEA-COMP:17339"/>
        <dbReference type="Rhea" id="RHEA-COMP:17340"/>
        <dbReference type="ChEBI" id="CHEBI:33019"/>
        <dbReference type="ChEBI" id="CHEBI:61560"/>
        <dbReference type="ChEBI" id="CHEBI:173112"/>
        <dbReference type="EC" id="2.7.7.7"/>
    </reaction>
</comment>
<evidence type="ECO:0000256" key="12">
    <source>
        <dbReference type="ARBA" id="ARBA00049244"/>
    </source>
</evidence>
<evidence type="ECO:0000259" key="13">
    <source>
        <dbReference type="SMART" id="SM00481"/>
    </source>
</evidence>
<dbReference type="Pfam" id="PF17657">
    <property type="entry name" value="DNA_pol3_finger"/>
    <property type="match status" value="1"/>
</dbReference>
<dbReference type="CDD" id="cd07433">
    <property type="entry name" value="PHP_PolIIIA_DnaE1"/>
    <property type="match status" value="1"/>
</dbReference>
<keyword evidence="7" id="KW-0548">Nucleotidyltransferase</keyword>
<dbReference type="PANTHER" id="PTHR32294">
    <property type="entry name" value="DNA POLYMERASE III SUBUNIT ALPHA"/>
    <property type="match status" value="1"/>
</dbReference>
<dbReference type="Gene3D" id="3.20.20.140">
    <property type="entry name" value="Metal-dependent hydrolases"/>
    <property type="match status" value="1"/>
</dbReference>
<dbReference type="Pfam" id="PF14579">
    <property type="entry name" value="HHH_6"/>
    <property type="match status" value="1"/>
</dbReference>
<evidence type="ECO:0000313" key="14">
    <source>
        <dbReference type="EMBL" id="GLI93352.1"/>
    </source>
</evidence>
<comment type="caution">
    <text evidence="14">The sequence shown here is derived from an EMBL/GenBank/DDBJ whole genome shotgun (WGS) entry which is preliminary data.</text>
</comment>
<dbReference type="Gene3D" id="1.10.10.1600">
    <property type="entry name" value="Bacterial DNA polymerase III alpha subunit, thumb domain"/>
    <property type="match status" value="1"/>
</dbReference>
<evidence type="ECO:0000256" key="4">
    <source>
        <dbReference type="ARBA" id="ARBA00019114"/>
    </source>
</evidence>
<dbReference type="Proteomes" id="UP001144323">
    <property type="component" value="Unassembled WGS sequence"/>
</dbReference>
<comment type="subunit">
    <text evidence="11">DNA polymerase III contains a core (composed of alpha, epsilon and theta chains) that associates with a tau subunit. This core dimerizes to form the POLIII' complex. PolIII' associates with the gamma complex (composed of gamma, delta, delta', psi and chi chains) and with the beta chain to form the complete DNA polymerase III complex.</text>
</comment>
<comment type="similarity">
    <text evidence="2">Belongs to the DNA polymerase type-C family. DnaE subfamily.</text>
</comment>
<evidence type="ECO:0000256" key="3">
    <source>
        <dbReference type="ARBA" id="ARBA00012417"/>
    </source>
</evidence>
<evidence type="ECO:0000313" key="15">
    <source>
        <dbReference type="Proteomes" id="UP001144323"/>
    </source>
</evidence>
<reference evidence="14" key="1">
    <citation type="journal article" date="2023" name="Int. J. Syst. Evol. Microbiol.">
        <title>Methylocystis iwaonis sp. nov., a type II methane-oxidizing bacterium from surface soil of a rice paddy field in Japan, and emended description of the genus Methylocystis (ex Whittenbury et al. 1970) Bowman et al. 1993.</title>
        <authorList>
            <person name="Kaise H."/>
            <person name="Sawadogo J.B."/>
            <person name="Alam M.S."/>
            <person name="Ueno C."/>
            <person name="Dianou D."/>
            <person name="Shinjo R."/>
            <person name="Asakawa S."/>
        </authorList>
    </citation>
    <scope>NUCLEOTIDE SEQUENCE</scope>
    <source>
        <strain evidence="14">LMG27198</strain>
    </source>
</reference>
<comment type="function">
    <text evidence="10">DNA polymerase III is a complex, multichain enzyme responsible for most of the replicative synthesis in bacteria. This DNA polymerase also exhibits 3' to 5' exonuclease activity. The alpha chain is the DNA polymerase.</text>
</comment>
<dbReference type="GO" id="GO:0008408">
    <property type="term" value="F:3'-5' exonuclease activity"/>
    <property type="evidence" value="ECO:0007669"/>
    <property type="project" value="InterPro"/>
</dbReference>
<dbReference type="AlphaFoldDB" id="A0A9W6LSC7"/>
<protein>
    <recommendedName>
        <fullName evidence="4">DNA polymerase III subunit alpha</fullName>
        <ecNumber evidence="3">2.7.7.7</ecNumber>
    </recommendedName>
</protein>
<dbReference type="InterPro" id="IPR011708">
    <property type="entry name" value="DNA_pol3_alpha_NTPase_dom"/>
</dbReference>
<evidence type="ECO:0000256" key="10">
    <source>
        <dbReference type="ARBA" id="ARBA00025611"/>
    </source>
</evidence>
<evidence type="ECO:0000256" key="11">
    <source>
        <dbReference type="ARBA" id="ARBA00026073"/>
    </source>
</evidence>
<dbReference type="Pfam" id="PF02811">
    <property type="entry name" value="PHP"/>
    <property type="match status" value="1"/>
</dbReference>
<feature type="domain" description="Polymerase/histidinol phosphatase N-terminal" evidence="13">
    <location>
        <begin position="9"/>
        <end position="76"/>
    </location>
</feature>
<dbReference type="Pfam" id="PF07733">
    <property type="entry name" value="DNA_pol3_alpha"/>
    <property type="match status" value="1"/>
</dbReference>
<dbReference type="InterPro" id="IPR016195">
    <property type="entry name" value="Pol/histidinol_Pase-like"/>
</dbReference>
<evidence type="ECO:0000256" key="2">
    <source>
        <dbReference type="ARBA" id="ARBA00009496"/>
    </source>
</evidence>
<dbReference type="InterPro" id="IPR049821">
    <property type="entry name" value="PolIIIA_DnaE1_PHP"/>
</dbReference>
<dbReference type="GO" id="GO:0006260">
    <property type="term" value="P:DNA replication"/>
    <property type="evidence" value="ECO:0007669"/>
    <property type="project" value="UniProtKB-KW"/>
</dbReference>
<keyword evidence="9 14" id="KW-0239">DNA-directed DNA polymerase</keyword>
<dbReference type="NCBIfam" id="NF004226">
    <property type="entry name" value="PRK05673.1"/>
    <property type="match status" value="1"/>
</dbReference>
<dbReference type="InterPro" id="IPR004013">
    <property type="entry name" value="PHP_dom"/>
</dbReference>
<organism evidence="14 15">
    <name type="scientific">Methylocystis echinoides</name>
    <dbReference type="NCBI Taxonomy" id="29468"/>
    <lineage>
        <taxon>Bacteria</taxon>
        <taxon>Pseudomonadati</taxon>
        <taxon>Pseudomonadota</taxon>
        <taxon>Alphaproteobacteria</taxon>
        <taxon>Hyphomicrobiales</taxon>
        <taxon>Methylocystaceae</taxon>
        <taxon>Methylocystis</taxon>
    </lineage>
</organism>